<dbReference type="AlphaFoldDB" id="A0A915IVL4"/>
<organism evidence="3 4">
    <name type="scientific">Romanomermis culicivorax</name>
    <name type="common">Nematode worm</name>
    <dbReference type="NCBI Taxonomy" id="13658"/>
    <lineage>
        <taxon>Eukaryota</taxon>
        <taxon>Metazoa</taxon>
        <taxon>Ecdysozoa</taxon>
        <taxon>Nematoda</taxon>
        <taxon>Enoplea</taxon>
        <taxon>Dorylaimia</taxon>
        <taxon>Mermithida</taxon>
        <taxon>Mermithoidea</taxon>
        <taxon>Mermithidae</taxon>
        <taxon>Romanomermis</taxon>
    </lineage>
</organism>
<reference evidence="4" key="1">
    <citation type="submission" date="2022-11" db="UniProtKB">
        <authorList>
            <consortium name="WormBaseParasite"/>
        </authorList>
    </citation>
    <scope>IDENTIFICATION</scope>
</reference>
<dbReference type="Proteomes" id="UP000887565">
    <property type="component" value="Unplaced"/>
</dbReference>
<proteinExistence type="predicted"/>
<dbReference type="GO" id="GO:0006631">
    <property type="term" value="P:fatty acid metabolic process"/>
    <property type="evidence" value="ECO:0007669"/>
    <property type="project" value="TreeGrafter"/>
</dbReference>
<dbReference type="GO" id="GO:0005737">
    <property type="term" value="C:cytoplasm"/>
    <property type="evidence" value="ECO:0007669"/>
    <property type="project" value="TreeGrafter"/>
</dbReference>
<dbReference type="InterPro" id="IPR035984">
    <property type="entry name" value="Acyl-CoA-binding_sf"/>
</dbReference>
<dbReference type="SUPFAM" id="SSF47027">
    <property type="entry name" value="Acyl-CoA binding protein"/>
    <property type="match status" value="1"/>
</dbReference>
<keyword evidence="1" id="KW-0446">Lipid-binding</keyword>
<sequence length="65" mass="7584">TFQPSAELKLRFYAYFKQATIGRCNEPKPAFWDVVKRAKWLTNSVEFKFKIFLALMHLTGTPGML</sequence>
<keyword evidence="3" id="KW-1185">Reference proteome</keyword>
<evidence type="ECO:0000256" key="1">
    <source>
        <dbReference type="ARBA" id="ARBA00023121"/>
    </source>
</evidence>
<feature type="domain" description="ACB" evidence="2">
    <location>
        <begin position="1"/>
        <end position="65"/>
    </location>
</feature>
<dbReference type="InterPro" id="IPR014352">
    <property type="entry name" value="FERM/acyl-CoA-bd_prot_sf"/>
</dbReference>
<dbReference type="PANTHER" id="PTHR23310:SF77">
    <property type="entry name" value="LD25952P"/>
    <property type="match status" value="1"/>
</dbReference>
<evidence type="ECO:0000313" key="3">
    <source>
        <dbReference type="Proteomes" id="UP000887565"/>
    </source>
</evidence>
<evidence type="ECO:0000259" key="2">
    <source>
        <dbReference type="PROSITE" id="PS51228"/>
    </source>
</evidence>
<dbReference type="InterPro" id="IPR000582">
    <property type="entry name" value="Acyl-CoA-binding_protein"/>
</dbReference>
<evidence type="ECO:0000313" key="4">
    <source>
        <dbReference type="WBParaSite" id="nRc.2.0.1.t17435-RA"/>
    </source>
</evidence>
<dbReference type="GO" id="GO:0000062">
    <property type="term" value="F:fatty-acyl-CoA binding"/>
    <property type="evidence" value="ECO:0007669"/>
    <property type="project" value="InterPro"/>
</dbReference>
<accession>A0A915IVL4</accession>
<dbReference type="OMA" id="WLTNSVE"/>
<dbReference type="PRINTS" id="PR00689">
    <property type="entry name" value="ACOABINDINGP"/>
</dbReference>
<protein>
    <submittedName>
        <fullName evidence="4">ACB domain-containing protein</fullName>
    </submittedName>
</protein>
<dbReference type="PROSITE" id="PS51228">
    <property type="entry name" value="ACB_2"/>
    <property type="match status" value="1"/>
</dbReference>
<name>A0A915IVL4_ROMCU</name>
<dbReference type="WBParaSite" id="nRc.2.0.1.t17435-RA">
    <property type="protein sequence ID" value="nRc.2.0.1.t17435-RA"/>
    <property type="gene ID" value="nRc.2.0.1.g17435"/>
</dbReference>
<dbReference type="Pfam" id="PF00887">
    <property type="entry name" value="ACBP"/>
    <property type="match status" value="1"/>
</dbReference>
<dbReference type="PROSITE" id="PS00880">
    <property type="entry name" value="ACB_1"/>
    <property type="match status" value="1"/>
</dbReference>
<dbReference type="Gene3D" id="1.20.80.10">
    <property type="match status" value="1"/>
</dbReference>
<dbReference type="PANTHER" id="PTHR23310">
    <property type="entry name" value="ACYL-COA-BINDING PROTEIN, ACBP"/>
    <property type="match status" value="1"/>
</dbReference>
<dbReference type="InterPro" id="IPR022408">
    <property type="entry name" value="Acyl-CoA-binding_prot_CS"/>
</dbReference>